<feature type="compositionally biased region" description="Basic and acidic residues" evidence="1">
    <location>
        <begin position="96"/>
        <end position="110"/>
    </location>
</feature>
<evidence type="ECO:0000256" key="1">
    <source>
        <dbReference type="SAM" id="MobiDB-lite"/>
    </source>
</evidence>
<comment type="caution">
    <text evidence="2">The sequence shown here is derived from an EMBL/GenBank/DDBJ whole genome shotgun (WGS) entry which is preliminary data.</text>
</comment>
<dbReference type="AlphaFoldDB" id="A0AAV4C7H9"/>
<keyword evidence="3" id="KW-1185">Reference proteome</keyword>
<protein>
    <submittedName>
        <fullName evidence="2">Uncharacterized protein</fullName>
    </submittedName>
</protein>
<organism evidence="2 3">
    <name type="scientific">Plakobranchus ocellatus</name>
    <dbReference type="NCBI Taxonomy" id="259542"/>
    <lineage>
        <taxon>Eukaryota</taxon>
        <taxon>Metazoa</taxon>
        <taxon>Spiralia</taxon>
        <taxon>Lophotrochozoa</taxon>
        <taxon>Mollusca</taxon>
        <taxon>Gastropoda</taxon>
        <taxon>Heterobranchia</taxon>
        <taxon>Euthyneura</taxon>
        <taxon>Panpulmonata</taxon>
        <taxon>Sacoglossa</taxon>
        <taxon>Placobranchoidea</taxon>
        <taxon>Plakobranchidae</taxon>
        <taxon>Plakobranchus</taxon>
    </lineage>
</organism>
<dbReference type="Proteomes" id="UP000735302">
    <property type="component" value="Unassembled WGS sequence"/>
</dbReference>
<proteinExistence type="predicted"/>
<accession>A0AAV4C7H9</accession>
<feature type="region of interest" description="Disordered" evidence="1">
    <location>
        <begin position="53"/>
        <end position="121"/>
    </location>
</feature>
<name>A0AAV4C7H9_9GAST</name>
<sequence length="135" mass="15536">MCHASNSTHQVRWLMIQLHRNVFQAECRWQRGKRNTEIRADFKVGLFTTGSQTVSRTITERNKKEEEEGEVREEVEEEGEGGKGGGVGGRQKNKDKKNQINNKDKKSSRTKEKKKEKKSNVFVKSKEVAIAVNEF</sequence>
<evidence type="ECO:0000313" key="2">
    <source>
        <dbReference type="EMBL" id="GFO28504.1"/>
    </source>
</evidence>
<gene>
    <name evidence="2" type="ORF">PoB_005500900</name>
</gene>
<feature type="compositionally biased region" description="Acidic residues" evidence="1">
    <location>
        <begin position="67"/>
        <end position="79"/>
    </location>
</feature>
<dbReference type="EMBL" id="BLXT01006043">
    <property type="protein sequence ID" value="GFO28504.1"/>
    <property type="molecule type" value="Genomic_DNA"/>
</dbReference>
<evidence type="ECO:0000313" key="3">
    <source>
        <dbReference type="Proteomes" id="UP000735302"/>
    </source>
</evidence>
<reference evidence="2 3" key="1">
    <citation type="journal article" date="2021" name="Elife">
        <title>Chloroplast acquisition without the gene transfer in kleptoplastic sea slugs, Plakobranchus ocellatus.</title>
        <authorList>
            <person name="Maeda T."/>
            <person name="Takahashi S."/>
            <person name="Yoshida T."/>
            <person name="Shimamura S."/>
            <person name="Takaki Y."/>
            <person name="Nagai Y."/>
            <person name="Toyoda A."/>
            <person name="Suzuki Y."/>
            <person name="Arimoto A."/>
            <person name="Ishii H."/>
            <person name="Satoh N."/>
            <person name="Nishiyama T."/>
            <person name="Hasebe M."/>
            <person name="Maruyama T."/>
            <person name="Minagawa J."/>
            <person name="Obokata J."/>
            <person name="Shigenobu S."/>
        </authorList>
    </citation>
    <scope>NUCLEOTIDE SEQUENCE [LARGE SCALE GENOMIC DNA]</scope>
</reference>